<dbReference type="SUPFAM" id="SSF54680">
    <property type="entry name" value="Pyrimidine nucleoside phosphorylase C-terminal domain"/>
    <property type="match status" value="1"/>
</dbReference>
<dbReference type="SMART" id="SM00941">
    <property type="entry name" value="PYNP_C"/>
    <property type="match status" value="1"/>
</dbReference>
<dbReference type="SUPFAM" id="SSF52418">
    <property type="entry name" value="Nucleoside phosphorylase/phosphoribosyltransferase catalytic domain"/>
    <property type="match status" value="1"/>
</dbReference>
<dbReference type="SUPFAM" id="SSF47648">
    <property type="entry name" value="Nucleoside phosphorylase/phosphoribosyltransferase N-terminal domain"/>
    <property type="match status" value="1"/>
</dbReference>
<dbReference type="RefSeq" id="WP_274350582.1">
    <property type="nucleotide sequence ID" value="NZ_JAQZSM010000002.1"/>
</dbReference>
<dbReference type="Gene3D" id="1.20.970.10">
    <property type="entry name" value="Transferase, Pyrimidine Nucleoside Phosphorylase, Chain C"/>
    <property type="match status" value="1"/>
</dbReference>
<name>A0ABT5T5N0_9RHOB</name>
<evidence type="ECO:0000256" key="6">
    <source>
        <dbReference type="ARBA" id="ARBA00048550"/>
    </source>
</evidence>
<keyword evidence="5 7" id="KW-0808">Transferase</keyword>
<dbReference type="EC" id="2.4.2.4" evidence="3 7"/>
<dbReference type="InterPro" id="IPR036320">
    <property type="entry name" value="Glycosyl_Trfase_fam3_N_dom_sf"/>
</dbReference>
<protein>
    <recommendedName>
        <fullName evidence="3 7">Thymidine phosphorylase</fullName>
        <ecNumber evidence="3 7">2.4.2.4</ecNumber>
    </recommendedName>
    <alternativeName>
        <fullName evidence="7">TdRPase</fullName>
    </alternativeName>
</protein>
<dbReference type="NCBIfam" id="TIGR02644">
    <property type="entry name" value="Y_phosphoryl"/>
    <property type="match status" value="1"/>
</dbReference>
<dbReference type="Pfam" id="PF02885">
    <property type="entry name" value="Glycos_trans_3N"/>
    <property type="match status" value="1"/>
</dbReference>
<dbReference type="InterPro" id="IPR035902">
    <property type="entry name" value="Nuc_phospho_transferase"/>
</dbReference>
<evidence type="ECO:0000259" key="8">
    <source>
        <dbReference type="SMART" id="SM00941"/>
    </source>
</evidence>
<dbReference type="PIRSF" id="PIRSF000478">
    <property type="entry name" value="TP_PyNP"/>
    <property type="match status" value="1"/>
</dbReference>
<dbReference type="Gene3D" id="3.40.1030.10">
    <property type="entry name" value="Nucleoside phosphorylase/phosphoribosyltransferase catalytic domain"/>
    <property type="match status" value="1"/>
</dbReference>
<evidence type="ECO:0000256" key="4">
    <source>
        <dbReference type="ARBA" id="ARBA00022676"/>
    </source>
</evidence>
<accession>A0ABT5T5N0</accession>
<keyword evidence="10" id="KW-1185">Reference proteome</keyword>
<comment type="subunit">
    <text evidence="2 7">Homodimer.</text>
</comment>
<evidence type="ECO:0000256" key="3">
    <source>
        <dbReference type="ARBA" id="ARBA00011892"/>
    </source>
</evidence>
<comment type="function">
    <text evidence="7">The enzymes which catalyze the reversible phosphorolysis of pyrimidine nucleosides are involved in the degradation of these compounds and in their utilization as carbon and energy sources, or in the rescue of pyrimidine bases for nucleotide synthesis.</text>
</comment>
<dbReference type="InterPro" id="IPR013102">
    <property type="entry name" value="PYNP_C"/>
</dbReference>
<evidence type="ECO:0000256" key="5">
    <source>
        <dbReference type="ARBA" id="ARBA00022679"/>
    </source>
</evidence>
<dbReference type="PANTHER" id="PTHR10515:SF0">
    <property type="entry name" value="THYMIDINE PHOSPHORYLASE"/>
    <property type="match status" value="1"/>
</dbReference>
<dbReference type="EMBL" id="JAQZSM010000002">
    <property type="protein sequence ID" value="MDD7970025.1"/>
    <property type="molecule type" value="Genomic_DNA"/>
</dbReference>
<sequence>MLYQELIRRKRDGGTLTAAELGAIVAGISDGSMGDAQLGAFAMAVLLRGMDLTERVALTTAMRDSGDVMEWDRGPVIDKHSTGGIGDTVSLMLMPAMAACGAVVPSIAGRGLGHTGGTLDKLESIPGYDIAPDAARLRRIVAQTGCALVGQTAALAPADKRFYAIRDVTGTVESLDLITASILSKKLAEGLDALVLDVKCGNGAFMEDLDSARNLARALVDVGNGAGCRTVALITDMSQPLAPAAGNALEMNLTLDFLTGRAVDARLWRVTCALGGEALTLAGLANDPEQGVSMLENAFRSGAAAECFGRMVAALGGPADLLENAQAYLPAAPVTQVVAAPSAGVVTGYDTRAIGLAVIGLGGGRRQPSDRIDPRVGFAEIAPVGQRVQAGDPLAIVHAADTDSAALATKAYLAACRIGDTPAAAPAPLVLDRISG</sequence>
<comment type="pathway">
    <text evidence="7">Pyrimidine metabolism; dTMP biosynthesis via salvage pathway; dTMP from thymine: step 1/2.</text>
</comment>
<gene>
    <name evidence="7 9" type="primary">deoA</name>
    <name evidence="9" type="ORF">PUT78_02840</name>
</gene>
<dbReference type="PROSITE" id="PS00647">
    <property type="entry name" value="THYMID_PHOSPHORYLASE"/>
    <property type="match status" value="1"/>
</dbReference>
<dbReference type="InterPro" id="IPR000053">
    <property type="entry name" value="Thymidine/pyrmidine_PPase"/>
</dbReference>
<dbReference type="Proteomes" id="UP001431784">
    <property type="component" value="Unassembled WGS sequence"/>
</dbReference>
<dbReference type="InterPro" id="IPR036566">
    <property type="entry name" value="PYNP-like_C_sf"/>
</dbReference>
<keyword evidence="4 7" id="KW-0328">Glycosyltransferase</keyword>
<dbReference type="GO" id="GO:0009032">
    <property type="term" value="F:thymidine phosphorylase activity"/>
    <property type="evidence" value="ECO:0007669"/>
    <property type="project" value="UniProtKB-EC"/>
</dbReference>
<dbReference type="NCBIfam" id="TIGR02643">
    <property type="entry name" value="T_phosphoryl"/>
    <property type="match status" value="1"/>
</dbReference>
<dbReference type="Pfam" id="PF00591">
    <property type="entry name" value="Glycos_transf_3"/>
    <property type="match status" value="1"/>
</dbReference>
<evidence type="ECO:0000313" key="9">
    <source>
        <dbReference type="EMBL" id="MDD7970025.1"/>
    </source>
</evidence>
<feature type="domain" description="Pyrimidine nucleoside phosphorylase C-terminal" evidence="8">
    <location>
        <begin position="345"/>
        <end position="419"/>
    </location>
</feature>
<comment type="caution">
    <text evidence="9">The sequence shown here is derived from an EMBL/GenBank/DDBJ whole genome shotgun (WGS) entry which is preliminary data.</text>
</comment>
<dbReference type="InterPro" id="IPR017872">
    <property type="entry name" value="Pyrmidine_PPase_CS"/>
</dbReference>
<dbReference type="NCBIfam" id="NF004490">
    <property type="entry name" value="PRK05820.1"/>
    <property type="match status" value="1"/>
</dbReference>
<dbReference type="PANTHER" id="PTHR10515">
    <property type="entry name" value="THYMIDINE PHOSPHORYLASE"/>
    <property type="match status" value="1"/>
</dbReference>
<dbReference type="Gene3D" id="3.90.1170.30">
    <property type="entry name" value="Pyrimidine nucleoside phosphorylase-like, C-terminal domain"/>
    <property type="match status" value="1"/>
</dbReference>
<dbReference type="HAMAP" id="MF_01628">
    <property type="entry name" value="Thymid_phosp"/>
    <property type="match status" value="1"/>
</dbReference>
<evidence type="ECO:0000256" key="7">
    <source>
        <dbReference type="HAMAP-Rule" id="MF_01628"/>
    </source>
</evidence>
<dbReference type="InterPro" id="IPR018090">
    <property type="entry name" value="Pyrmidine_PPas_bac/euk"/>
</dbReference>
<comment type="catalytic activity">
    <reaction evidence="6 7">
        <text>thymidine + phosphate = 2-deoxy-alpha-D-ribose 1-phosphate + thymine</text>
        <dbReference type="Rhea" id="RHEA:16037"/>
        <dbReference type="ChEBI" id="CHEBI:17748"/>
        <dbReference type="ChEBI" id="CHEBI:17821"/>
        <dbReference type="ChEBI" id="CHEBI:43474"/>
        <dbReference type="ChEBI" id="CHEBI:57259"/>
        <dbReference type="EC" id="2.4.2.4"/>
    </reaction>
</comment>
<evidence type="ECO:0000256" key="1">
    <source>
        <dbReference type="ARBA" id="ARBA00006915"/>
    </source>
</evidence>
<evidence type="ECO:0000256" key="2">
    <source>
        <dbReference type="ARBA" id="ARBA00011738"/>
    </source>
</evidence>
<proteinExistence type="inferred from homology"/>
<dbReference type="InterPro" id="IPR013465">
    <property type="entry name" value="Thymidine_Pase"/>
</dbReference>
<dbReference type="InterPro" id="IPR017459">
    <property type="entry name" value="Glycosyl_Trfase_fam3_N_dom"/>
</dbReference>
<comment type="similarity">
    <text evidence="1 7">Belongs to the thymidine/pyrimidine-nucleoside phosphorylase family.</text>
</comment>
<organism evidence="9 10">
    <name type="scientific">Roseinatronobacter alkalisoli</name>
    <dbReference type="NCBI Taxonomy" id="3028235"/>
    <lineage>
        <taxon>Bacteria</taxon>
        <taxon>Pseudomonadati</taxon>
        <taxon>Pseudomonadota</taxon>
        <taxon>Alphaproteobacteria</taxon>
        <taxon>Rhodobacterales</taxon>
        <taxon>Paracoccaceae</taxon>
        <taxon>Roseinatronobacter</taxon>
    </lineage>
</organism>
<dbReference type="InterPro" id="IPR000312">
    <property type="entry name" value="Glycosyl_Trfase_fam3"/>
</dbReference>
<evidence type="ECO:0000313" key="10">
    <source>
        <dbReference type="Proteomes" id="UP001431784"/>
    </source>
</evidence>
<reference evidence="9" key="1">
    <citation type="submission" date="2023-02" db="EMBL/GenBank/DDBJ databases">
        <title>Description of Roseinatronobacter alkalisoli sp. nov., an alkaliphilic bacerium isolated from soda soil.</title>
        <authorList>
            <person name="Wei W."/>
        </authorList>
    </citation>
    <scope>NUCLEOTIDE SEQUENCE</scope>
    <source>
        <strain evidence="9">HJB301</strain>
    </source>
</reference>
<dbReference type="Pfam" id="PF07831">
    <property type="entry name" value="PYNP_C"/>
    <property type="match status" value="1"/>
</dbReference>